<evidence type="ECO:0000313" key="2">
    <source>
        <dbReference type="EMBL" id="KAK7060859.1"/>
    </source>
</evidence>
<protein>
    <recommendedName>
        <fullName evidence="4">BTB domain-containing protein</fullName>
    </recommendedName>
</protein>
<dbReference type="Gene3D" id="3.30.710.10">
    <property type="entry name" value="Potassium Channel Kv1.1, Chain A"/>
    <property type="match status" value="1"/>
</dbReference>
<evidence type="ECO:0000256" key="1">
    <source>
        <dbReference type="SAM" id="MobiDB-lite"/>
    </source>
</evidence>
<feature type="region of interest" description="Disordered" evidence="1">
    <location>
        <begin position="1"/>
        <end position="45"/>
    </location>
</feature>
<dbReference type="InterPro" id="IPR011333">
    <property type="entry name" value="SKP1/BTB/POZ_sf"/>
</dbReference>
<proteinExistence type="predicted"/>
<feature type="compositionally biased region" description="Low complexity" evidence="1">
    <location>
        <begin position="255"/>
        <end position="273"/>
    </location>
</feature>
<dbReference type="Proteomes" id="UP001383192">
    <property type="component" value="Unassembled WGS sequence"/>
</dbReference>
<reference evidence="2 3" key="1">
    <citation type="submission" date="2024-01" db="EMBL/GenBank/DDBJ databases">
        <title>A draft genome for a cacao thread blight-causing isolate of Paramarasmius palmivorus.</title>
        <authorList>
            <person name="Baruah I.K."/>
            <person name="Bukari Y."/>
            <person name="Amoako-Attah I."/>
            <person name="Meinhardt L.W."/>
            <person name="Bailey B.A."/>
            <person name="Cohen S.P."/>
        </authorList>
    </citation>
    <scope>NUCLEOTIDE SEQUENCE [LARGE SCALE GENOMIC DNA]</scope>
    <source>
        <strain evidence="2 3">GH-12</strain>
    </source>
</reference>
<feature type="region of interest" description="Disordered" evidence="1">
    <location>
        <begin position="252"/>
        <end position="276"/>
    </location>
</feature>
<gene>
    <name evidence="2" type="ORF">VNI00_000592</name>
</gene>
<feature type="compositionally biased region" description="Polar residues" evidence="1">
    <location>
        <begin position="28"/>
        <end position="37"/>
    </location>
</feature>
<organism evidence="2 3">
    <name type="scientific">Paramarasmius palmivorus</name>
    <dbReference type="NCBI Taxonomy" id="297713"/>
    <lineage>
        <taxon>Eukaryota</taxon>
        <taxon>Fungi</taxon>
        <taxon>Dikarya</taxon>
        <taxon>Basidiomycota</taxon>
        <taxon>Agaricomycotina</taxon>
        <taxon>Agaricomycetes</taxon>
        <taxon>Agaricomycetidae</taxon>
        <taxon>Agaricales</taxon>
        <taxon>Marasmiineae</taxon>
        <taxon>Marasmiaceae</taxon>
        <taxon>Paramarasmius</taxon>
    </lineage>
</organism>
<keyword evidence="3" id="KW-1185">Reference proteome</keyword>
<name>A0AAW0EA47_9AGAR</name>
<feature type="region of interest" description="Disordered" evidence="1">
    <location>
        <begin position="436"/>
        <end position="455"/>
    </location>
</feature>
<feature type="compositionally biased region" description="Low complexity" evidence="1">
    <location>
        <begin position="8"/>
        <end position="27"/>
    </location>
</feature>
<accession>A0AAW0EA47</accession>
<comment type="caution">
    <text evidence="2">The sequence shown here is derived from an EMBL/GenBank/DDBJ whole genome shotgun (WGS) entry which is preliminary data.</text>
</comment>
<dbReference type="EMBL" id="JAYKXP010000002">
    <property type="protein sequence ID" value="KAK7060859.1"/>
    <property type="molecule type" value="Genomic_DNA"/>
</dbReference>
<evidence type="ECO:0000313" key="3">
    <source>
        <dbReference type="Proteomes" id="UP001383192"/>
    </source>
</evidence>
<feature type="compositionally biased region" description="Low complexity" evidence="1">
    <location>
        <begin position="437"/>
        <end position="448"/>
    </location>
</feature>
<sequence>MPGQLRYSTISNSSTSSSSSASSKRTSVLPSSSSMHTHQPGRPTLFDAESGVQLQRHSDLWFDDGSVVCRAENTLFRVHMSQLSRHSLCFRDMFSIGSYSDPVASSSIVSEDGTSAFQNCPVIVLHDAAEDVANLFTALYDGPNFGNNDHDDFRIVSGILRLATKYLIDSLREKAIAHLSIAWPPTLKGWDTREEFAHAFEMDSESSCGRLYPSPIAIINLARQVDAPSLLPAAFYDLSRYSYNQIFEPTEDEPFYTSTPSTPDSPSCITSSSRGSAYLTPSDTRRLCLGKESSQHAVTSLIQAMAHTPSSRNSPQLQSSFALAHPLAFQPHIPNNYFYPQPINHHHRRSSSTAICISAAECRKDINELVELATQHYIFDRSRGCHDPLYVADELGQLKSDLSECKACARSLELWAARERERIWKMIPVWFRLGNRGSESSASSEGTTSPPPVDI</sequence>
<evidence type="ECO:0008006" key="4">
    <source>
        <dbReference type="Google" id="ProtNLM"/>
    </source>
</evidence>
<dbReference type="AlphaFoldDB" id="A0AAW0EA47"/>